<evidence type="ECO:0000259" key="12">
    <source>
        <dbReference type="Pfam" id="PF03313"/>
    </source>
</evidence>
<evidence type="ECO:0000256" key="11">
    <source>
        <dbReference type="RuleBase" id="RU366059"/>
    </source>
</evidence>
<keyword evidence="7 11" id="KW-0408">Iron</keyword>
<protein>
    <recommendedName>
        <fullName evidence="11">L-serine dehydratase</fullName>
        <ecNumber evidence="11">4.3.1.17</ecNumber>
    </recommendedName>
</protein>
<organism evidence="14 15">
    <name type="scientific">Tistrella bauzanensis</name>
    <dbReference type="NCBI Taxonomy" id="657419"/>
    <lineage>
        <taxon>Bacteria</taxon>
        <taxon>Pseudomonadati</taxon>
        <taxon>Pseudomonadota</taxon>
        <taxon>Alphaproteobacteria</taxon>
        <taxon>Geminicoccales</taxon>
        <taxon>Geminicoccaceae</taxon>
        <taxon>Tistrella</taxon>
    </lineage>
</organism>
<dbReference type="InterPro" id="IPR005131">
    <property type="entry name" value="Ser_deHydtase_bsu"/>
</dbReference>
<gene>
    <name evidence="14" type="primary">sdaA</name>
    <name evidence="14" type="ORF">GCM10011505_28560</name>
</gene>
<dbReference type="NCBIfam" id="TIGR00720">
    <property type="entry name" value="sda_mono"/>
    <property type="match status" value="1"/>
</dbReference>
<accession>A0ABQ1IN44</accession>
<sequence>MSLSLFDLFKIGIGPSSSHTVGPMVAARRFLDALDRDGRFSAVAGITVEIYGSLALTGRGHATDTAIILGLAGETPDGVDPDLIAGLVEGVRQSLRLAALGRRLISFDPDTDLVWRRKDTLPHHTNGMTFIARDAGGAEIARDSFYSIGGGFVISATEADAAAGDAPVHGDRGALPLPFSSAAELLALTRHHQIDIAGIVRRNEHALWGAPETARRLAAIKAAMLGAVDRGLATDGPLPGRLTRRRAADLARRLTERAGANALPALDGFERLSAYAIAVNEENAAGGRIVTAPTNGAAGIIPAVLAWLLRHSGIGGDERGREAAADTMLFTAAAIGMLYKLNASISGAEVGCQGEVGVASSMAAGGLAAAMGASPAQVENAAEIAMEHHLGMTCDPVGGLVQIPCIERNAMGAVKAVNAALLALAGDGSHVVSLDTVIRTMKETSHDMQSKYKETSLGGLAVNVPVC</sequence>
<keyword evidence="8 11" id="KW-0411">Iron-sulfur</keyword>
<evidence type="ECO:0000256" key="5">
    <source>
        <dbReference type="ARBA" id="ARBA00022485"/>
    </source>
</evidence>
<name>A0ABQ1IN44_9PROT</name>
<evidence type="ECO:0000256" key="8">
    <source>
        <dbReference type="ARBA" id="ARBA00023014"/>
    </source>
</evidence>
<feature type="domain" description="Serine dehydratase-like alpha subunit" evidence="12">
    <location>
        <begin position="192"/>
        <end position="461"/>
    </location>
</feature>
<evidence type="ECO:0000313" key="14">
    <source>
        <dbReference type="EMBL" id="GGB45609.1"/>
    </source>
</evidence>
<evidence type="ECO:0000256" key="7">
    <source>
        <dbReference type="ARBA" id="ARBA00023004"/>
    </source>
</evidence>
<dbReference type="Proteomes" id="UP000603352">
    <property type="component" value="Unassembled WGS sequence"/>
</dbReference>
<keyword evidence="4 11" id="KW-0312">Gluconeogenesis</keyword>
<dbReference type="InterPro" id="IPR005130">
    <property type="entry name" value="Ser_deHydtase-like_asu"/>
</dbReference>
<comment type="pathway">
    <text evidence="2">Carbohydrate biosynthesis; gluconeogenesis.</text>
</comment>
<dbReference type="PANTHER" id="PTHR30182">
    <property type="entry name" value="L-SERINE DEHYDRATASE"/>
    <property type="match status" value="1"/>
</dbReference>
<proteinExistence type="inferred from homology"/>
<comment type="cofactor">
    <cofactor evidence="1 11">
        <name>[4Fe-4S] cluster</name>
        <dbReference type="ChEBI" id="CHEBI:49883"/>
    </cofactor>
</comment>
<dbReference type="Gene3D" id="3.30.1330.90">
    <property type="entry name" value="D-3-phosphoglycerate dehydrogenase, domain 3"/>
    <property type="match status" value="1"/>
</dbReference>
<dbReference type="Pfam" id="PF03313">
    <property type="entry name" value="SDH_alpha"/>
    <property type="match status" value="1"/>
</dbReference>
<feature type="domain" description="Serine dehydratase beta chain" evidence="13">
    <location>
        <begin position="4"/>
        <end position="156"/>
    </location>
</feature>
<comment type="caution">
    <text evidence="14">The sequence shown here is derived from an EMBL/GenBank/DDBJ whole genome shotgun (WGS) entry which is preliminary data.</text>
</comment>
<dbReference type="PANTHER" id="PTHR30182:SF1">
    <property type="entry name" value="L-SERINE DEHYDRATASE 1"/>
    <property type="match status" value="1"/>
</dbReference>
<keyword evidence="5 11" id="KW-0004">4Fe-4S</keyword>
<keyword evidence="9 11" id="KW-0456">Lyase</keyword>
<evidence type="ECO:0000259" key="13">
    <source>
        <dbReference type="Pfam" id="PF03315"/>
    </source>
</evidence>
<evidence type="ECO:0000256" key="2">
    <source>
        <dbReference type="ARBA" id="ARBA00004742"/>
    </source>
</evidence>
<comment type="catalytic activity">
    <reaction evidence="10 11">
        <text>L-serine = pyruvate + NH4(+)</text>
        <dbReference type="Rhea" id="RHEA:19169"/>
        <dbReference type="ChEBI" id="CHEBI:15361"/>
        <dbReference type="ChEBI" id="CHEBI:28938"/>
        <dbReference type="ChEBI" id="CHEBI:33384"/>
        <dbReference type="EC" id="4.3.1.17"/>
    </reaction>
</comment>
<evidence type="ECO:0000256" key="3">
    <source>
        <dbReference type="ARBA" id="ARBA00008636"/>
    </source>
</evidence>
<dbReference type="InterPro" id="IPR004644">
    <property type="entry name" value="Fe-S_L-Ser_mono"/>
</dbReference>
<dbReference type="InterPro" id="IPR051318">
    <property type="entry name" value="Fe-S_L-Ser"/>
</dbReference>
<dbReference type="EMBL" id="BMDZ01000033">
    <property type="protein sequence ID" value="GGB45609.1"/>
    <property type="molecule type" value="Genomic_DNA"/>
</dbReference>
<dbReference type="Pfam" id="PF03315">
    <property type="entry name" value="SDH_beta"/>
    <property type="match status" value="1"/>
</dbReference>
<evidence type="ECO:0000313" key="15">
    <source>
        <dbReference type="Proteomes" id="UP000603352"/>
    </source>
</evidence>
<reference evidence="15" key="1">
    <citation type="journal article" date="2019" name="Int. J. Syst. Evol. Microbiol.">
        <title>The Global Catalogue of Microorganisms (GCM) 10K type strain sequencing project: providing services to taxonomists for standard genome sequencing and annotation.</title>
        <authorList>
            <consortium name="The Broad Institute Genomics Platform"/>
            <consortium name="The Broad Institute Genome Sequencing Center for Infectious Disease"/>
            <person name="Wu L."/>
            <person name="Ma J."/>
        </authorList>
    </citation>
    <scope>NUCLEOTIDE SEQUENCE [LARGE SCALE GENOMIC DNA]</scope>
    <source>
        <strain evidence="15">CGMCC 1.10188</strain>
    </source>
</reference>
<comment type="similarity">
    <text evidence="3 11">Belongs to the iron-sulfur dependent L-serine dehydratase family.</text>
</comment>
<dbReference type="SUPFAM" id="SSF143548">
    <property type="entry name" value="Serine metabolism enzymes domain"/>
    <property type="match status" value="1"/>
</dbReference>
<keyword evidence="15" id="KW-1185">Reference proteome</keyword>
<evidence type="ECO:0000256" key="6">
    <source>
        <dbReference type="ARBA" id="ARBA00022723"/>
    </source>
</evidence>
<keyword evidence="6 11" id="KW-0479">Metal-binding</keyword>
<dbReference type="InterPro" id="IPR029009">
    <property type="entry name" value="ASB_dom_sf"/>
</dbReference>
<evidence type="ECO:0000256" key="10">
    <source>
        <dbReference type="ARBA" id="ARBA00049406"/>
    </source>
</evidence>
<dbReference type="EC" id="4.3.1.17" evidence="11"/>
<evidence type="ECO:0000256" key="9">
    <source>
        <dbReference type="ARBA" id="ARBA00023239"/>
    </source>
</evidence>
<evidence type="ECO:0000256" key="1">
    <source>
        <dbReference type="ARBA" id="ARBA00001966"/>
    </source>
</evidence>
<dbReference type="RefSeq" id="WP_188579017.1">
    <property type="nucleotide sequence ID" value="NZ_BMDZ01000033.1"/>
</dbReference>
<evidence type="ECO:0000256" key="4">
    <source>
        <dbReference type="ARBA" id="ARBA00022432"/>
    </source>
</evidence>